<dbReference type="InterPro" id="IPR001806">
    <property type="entry name" value="Small_GTPase"/>
</dbReference>
<proteinExistence type="predicted"/>
<accession>A0A6G0YPX4</accession>
<dbReference type="Gene3D" id="3.40.50.300">
    <property type="entry name" value="P-loop containing nucleotide triphosphate hydrolases"/>
    <property type="match status" value="1"/>
</dbReference>
<dbReference type="Proteomes" id="UP000478052">
    <property type="component" value="Unassembled WGS sequence"/>
</dbReference>
<dbReference type="EMBL" id="VUJU01002964">
    <property type="protein sequence ID" value="KAF0759527.1"/>
    <property type="molecule type" value="Genomic_DNA"/>
</dbReference>
<dbReference type="SUPFAM" id="SSF52540">
    <property type="entry name" value="P-loop containing nucleoside triphosphate hydrolases"/>
    <property type="match status" value="1"/>
</dbReference>
<evidence type="ECO:0000313" key="2">
    <source>
        <dbReference type="Proteomes" id="UP000478052"/>
    </source>
</evidence>
<protein>
    <submittedName>
        <fullName evidence="1">Ras-related protein Rab6 isoform X2</fullName>
    </submittedName>
</protein>
<dbReference type="GO" id="GO:0005525">
    <property type="term" value="F:GTP binding"/>
    <property type="evidence" value="ECO:0007669"/>
    <property type="project" value="InterPro"/>
</dbReference>
<dbReference type="OrthoDB" id="1436450at2759"/>
<reference evidence="1 2" key="1">
    <citation type="submission" date="2019-08" db="EMBL/GenBank/DDBJ databases">
        <title>Whole genome of Aphis craccivora.</title>
        <authorList>
            <person name="Voronova N.V."/>
            <person name="Shulinski R.S."/>
            <person name="Bandarenka Y.V."/>
            <person name="Zhorov D.G."/>
            <person name="Warner D."/>
        </authorList>
    </citation>
    <scope>NUCLEOTIDE SEQUENCE [LARGE SCALE GENOMIC DNA]</scope>
    <source>
        <strain evidence="1">180601</strain>
        <tissue evidence="1">Whole Body</tissue>
    </source>
</reference>
<comment type="caution">
    <text evidence="1">The sequence shown here is derived from an EMBL/GenBank/DDBJ whole genome shotgun (WGS) entry which is preliminary data.</text>
</comment>
<dbReference type="Pfam" id="PF00071">
    <property type="entry name" value="Ras"/>
    <property type="match status" value="1"/>
</dbReference>
<gene>
    <name evidence="1" type="ORF">FWK35_00021414</name>
</gene>
<keyword evidence="2" id="KW-1185">Reference proteome</keyword>
<evidence type="ECO:0000313" key="1">
    <source>
        <dbReference type="EMBL" id="KAF0759527.1"/>
    </source>
</evidence>
<dbReference type="GO" id="GO:0003924">
    <property type="term" value="F:GTPase activity"/>
    <property type="evidence" value="ECO:0007669"/>
    <property type="project" value="InterPro"/>
</dbReference>
<sequence>MNVMLSFGYFGNPLRKFKLVFLGKQSVDETSLITRLMYDIFENTYQATVDNDFLFKTMYLEDRTVRRLTAALPGMDVAMNRPPEDM</sequence>
<dbReference type="InterPro" id="IPR027417">
    <property type="entry name" value="P-loop_NTPase"/>
</dbReference>
<organism evidence="1 2">
    <name type="scientific">Aphis craccivora</name>
    <name type="common">Cowpea aphid</name>
    <dbReference type="NCBI Taxonomy" id="307492"/>
    <lineage>
        <taxon>Eukaryota</taxon>
        <taxon>Metazoa</taxon>
        <taxon>Ecdysozoa</taxon>
        <taxon>Arthropoda</taxon>
        <taxon>Hexapoda</taxon>
        <taxon>Insecta</taxon>
        <taxon>Pterygota</taxon>
        <taxon>Neoptera</taxon>
        <taxon>Paraneoptera</taxon>
        <taxon>Hemiptera</taxon>
        <taxon>Sternorrhyncha</taxon>
        <taxon>Aphidomorpha</taxon>
        <taxon>Aphidoidea</taxon>
        <taxon>Aphididae</taxon>
        <taxon>Aphidini</taxon>
        <taxon>Aphis</taxon>
        <taxon>Aphis</taxon>
    </lineage>
</organism>
<dbReference type="AlphaFoldDB" id="A0A6G0YPX4"/>
<name>A0A6G0YPX4_APHCR</name>